<accession>A0ABP8BWT7</accession>
<comment type="caution">
    <text evidence="7">The sequence shown here is derived from an EMBL/GenBank/DDBJ whole genome shotgun (WGS) entry which is preliminary data.</text>
</comment>
<evidence type="ECO:0000256" key="4">
    <source>
        <dbReference type="ARBA" id="ARBA00023163"/>
    </source>
</evidence>
<evidence type="ECO:0000256" key="3">
    <source>
        <dbReference type="ARBA" id="ARBA00023125"/>
    </source>
</evidence>
<organism evidence="7 8">
    <name type="scientific">Actinomadura meridiana</name>
    <dbReference type="NCBI Taxonomy" id="559626"/>
    <lineage>
        <taxon>Bacteria</taxon>
        <taxon>Bacillati</taxon>
        <taxon>Actinomycetota</taxon>
        <taxon>Actinomycetes</taxon>
        <taxon>Streptosporangiales</taxon>
        <taxon>Thermomonosporaceae</taxon>
        <taxon>Actinomadura</taxon>
    </lineage>
</organism>
<dbReference type="InterPro" id="IPR011990">
    <property type="entry name" value="TPR-like_helical_dom_sf"/>
</dbReference>
<dbReference type="SMART" id="SM01043">
    <property type="entry name" value="BTAD"/>
    <property type="match status" value="1"/>
</dbReference>
<sequence length="264" mass="29698">MYVKVLGPVEMETLSGYVTTPKSVKVRSLLAYLAAYQGKAVSPSRIIEALWSGVPPRTASTALHVHMSKLRKFIREFGVDADSVITTEVCGYRLDPSNCEVDIHVLEQTLEKSAQLIAMGRGEHASDTLKGAISLWRGPAFEDLRGNPTFEIIGRRVDEQRVYACEQRFELELQLGHHKALIREIYSQLDRYVTQENLYEYLLIALYRSGRQVDALEAYGKLRWVLAEDLGVEPSPRLRQLHRAILDHDPCLVGPGLPVLRADG</sequence>
<dbReference type="EMBL" id="BAABAS010000005">
    <property type="protein sequence ID" value="GAA4228946.1"/>
    <property type="molecule type" value="Genomic_DNA"/>
</dbReference>
<comment type="similarity">
    <text evidence="1">Belongs to the AfsR/DnrI/RedD regulatory family.</text>
</comment>
<dbReference type="Proteomes" id="UP001501710">
    <property type="component" value="Unassembled WGS sequence"/>
</dbReference>
<dbReference type="Gene3D" id="1.10.10.10">
    <property type="entry name" value="Winged helix-like DNA-binding domain superfamily/Winged helix DNA-binding domain"/>
    <property type="match status" value="1"/>
</dbReference>
<evidence type="ECO:0000256" key="1">
    <source>
        <dbReference type="ARBA" id="ARBA00005820"/>
    </source>
</evidence>
<name>A0ABP8BWT7_9ACTN</name>
<reference evidence="8" key="1">
    <citation type="journal article" date="2019" name="Int. J. Syst. Evol. Microbiol.">
        <title>The Global Catalogue of Microorganisms (GCM) 10K type strain sequencing project: providing services to taxonomists for standard genome sequencing and annotation.</title>
        <authorList>
            <consortium name="The Broad Institute Genomics Platform"/>
            <consortium name="The Broad Institute Genome Sequencing Center for Infectious Disease"/>
            <person name="Wu L."/>
            <person name="Ma J."/>
        </authorList>
    </citation>
    <scope>NUCLEOTIDE SEQUENCE [LARGE SCALE GENOMIC DNA]</scope>
    <source>
        <strain evidence="8">JCM 17440</strain>
    </source>
</reference>
<dbReference type="SUPFAM" id="SSF48452">
    <property type="entry name" value="TPR-like"/>
    <property type="match status" value="1"/>
</dbReference>
<keyword evidence="4" id="KW-0804">Transcription</keyword>
<dbReference type="Pfam" id="PF00486">
    <property type="entry name" value="Trans_reg_C"/>
    <property type="match status" value="1"/>
</dbReference>
<dbReference type="RefSeq" id="WP_344893447.1">
    <property type="nucleotide sequence ID" value="NZ_BAABAS010000005.1"/>
</dbReference>
<proteinExistence type="inferred from homology"/>
<evidence type="ECO:0000313" key="7">
    <source>
        <dbReference type="EMBL" id="GAA4228946.1"/>
    </source>
</evidence>
<dbReference type="PROSITE" id="PS51755">
    <property type="entry name" value="OMPR_PHOB"/>
    <property type="match status" value="1"/>
</dbReference>
<protein>
    <recommendedName>
        <fullName evidence="6">OmpR/PhoB-type domain-containing protein</fullName>
    </recommendedName>
</protein>
<dbReference type="PANTHER" id="PTHR35807:SF1">
    <property type="entry name" value="TRANSCRIPTIONAL REGULATOR REDD"/>
    <property type="match status" value="1"/>
</dbReference>
<dbReference type="InterPro" id="IPR051677">
    <property type="entry name" value="AfsR-DnrI-RedD_regulator"/>
</dbReference>
<dbReference type="InterPro" id="IPR016032">
    <property type="entry name" value="Sig_transdc_resp-reg_C-effctor"/>
</dbReference>
<dbReference type="Gene3D" id="1.25.40.10">
    <property type="entry name" value="Tetratricopeptide repeat domain"/>
    <property type="match status" value="1"/>
</dbReference>
<dbReference type="Pfam" id="PF03704">
    <property type="entry name" value="BTAD"/>
    <property type="match status" value="1"/>
</dbReference>
<evidence type="ECO:0000313" key="8">
    <source>
        <dbReference type="Proteomes" id="UP001501710"/>
    </source>
</evidence>
<dbReference type="InterPro" id="IPR001867">
    <property type="entry name" value="OmpR/PhoB-type_DNA-bd"/>
</dbReference>
<keyword evidence="2" id="KW-0805">Transcription regulation</keyword>
<dbReference type="SUPFAM" id="SSF46894">
    <property type="entry name" value="C-terminal effector domain of the bipartite response regulators"/>
    <property type="match status" value="1"/>
</dbReference>
<keyword evidence="3 5" id="KW-0238">DNA-binding</keyword>
<evidence type="ECO:0000256" key="2">
    <source>
        <dbReference type="ARBA" id="ARBA00023015"/>
    </source>
</evidence>
<dbReference type="SMART" id="SM00862">
    <property type="entry name" value="Trans_reg_C"/>
    <property type="match status" value="1"/>
</dbReference>
<feature type="DNA-binding region" description="OmpR/PhoB-type" evidence="5">
    <location>
        <begin position="1"/>
        <end position="96"/>
    </location>
</feature>
<dbReference type="InterPro" id="IPR005158">
    <property type="entry name" value="BTAD"/>
</dbReference>
<dbReference type="PANTHER" id="PTHR35807">
    <property type="entry name" value="TRANSCRIPTIONAL REGULATOR REDD-RELATED"/>
    <property type="match status" value="1"/>
</dbReference>
<gene>
    <name evidence="7" type="ORF">GCM10022254_20270</name>
</gene>
<dbReference type="CDD" id="cd15831">
    <property type="entry name" value="BTAD"/>
    <property type="match status" value="1"/>
</dbReference>
<feature type="domain" description="OmpR/PhoB-type" evidence="6">
    <location>
        <begin position="1"/>
        <end position="96"/>
    </location>
</feature>
<dbReference type="InterPro" id="IPR036388">
    <property type="entry name" value="WH-like_DNA-bd_sf"/>
</dbReference>
<keyword evidence="8" id="KW-1185">Reference proteome</keyword>
<evidence type="ECO:0000259" key="6">
    <source>
        <dbReference type="PROSITE" id="PS51755"/>
    </source>
</evidence>
<evidence type="ECO:0000256" key="5">
    <source>
        <dbReference type="PROSITE-ProRule" id="PRU01091"/>
    </source>
</evidence>